<gene>
    <name evidence="2" type="ORF">SAMN05660313_00693</name>
</gene>
<dbReference type="Proteomes" id="UP000183257">
    <property type="component" value="Unassembled WGS sequence"/>
</dbReference>
<keyword evidence="1" id="KW-0812">Transmembrane</keyword>
<keyword evidence="3" id="KW-1185">Reference proteome</keyword>
<feature type="transmembrane region" description="Helical" evidence="1">
    <location>
        <begin position="29"/>
        <end position="48"/>
    </location>
</feature>
<dbReference type="STRING" id="76595.SAMN05660313_00693"/>
<keyword evidence="1" id="KW-1133">Transmembrane helix</keyword>
<evidence type="ECO:0000256" key="1">
    <source>
        <dbReference type="SAM" id="Phobius"/>
    </source>
</evidence>
<reference evidence="3" key="1">
    <citation type="submission" date="2016-11" db="EMBL/GenBank/DDBJ databases">
        <authorList>
            <person name="Varghese N."/>
            <person name="Submissions S."/>
        </authorList>
    </citation>
    <scope>NUCLEOTIDE SEQUENCE [LARGE SCALE GENOMIC DNA]</scope>
    <source>
        <strain evidence="3">DSM 24786</strain>
    </source>
</reference>
<dbReference type="AlphaFoldDB" id="A0A1K1ML71"/>
<dbReference type="EMBL" id="FPIY01000001">
    <property type="protein sequence ID" value="SFW23827.1"/>
    <property type="molecule type" value="Genomic_DNA"/>
</dbReference>
<evidence type="ECO:0000313" key="3">
    <source>
        <dbReference type="Proteomes" id="UP000183257"/>
    </source>
</evidence>
<dbReference type="RefSeq" id="WP_072302353.1">
    <property type="nucleotide sequence ID" value="NZ_FPIY01000001.1"/>
</dbReference>
<feature type="transmembrane region" description="Helical" evidence="1">
    <location>
        <begin position="156"/>
        <end position="174"/>
    </location>
</feature>
<feature type="transmembrane region" description="Helical" evidence="1">
    <location>
        <begin position="54"/>
        <end position="71"/>
    </location>
</feature>
<keyword evidence="1" id="KW-0472">Membrane</keyword>
<organism evidence="2 3">
    <name type="scientific">Cellulophaga fucicola</name>
    <dbReference type="NCBI Taxonomy" id="76595"/>
    <lineage>
        <taxon>Bacteria</taxon>
        <taxon>Pseudomonadati</taxon>
        <taxon>Bacteroidota</taxon>
        <taxon>Flavobacteriia</taxon>
        <taxon>Flavobacteriales</taxon>
        <taxon>Flavobacteriaceae</taxon>
        <taxon>Cellulophaga</taxon>
    </lineage>
</organism>
<proteinExistence type="predicted"/>
<sequence length="250" mass="29516">MVDKLVSFHSKKLSFNKLVVSELCPLQKLYNYAVFIYILSVGILFIIALQLNHIISYSILLLFQLDILFFYNRKKGLFFYLDNKRVKSIKTQLKHKNNKLNSKQKANVDNGDLAPVLFFIRKKKIKSFFKKEKIKFSEKNIAYIISRLRHRQNTELAILLLIIGAIALIASAFFKEIVDAVFQEDMIEKIKDSIYKESDLKYFYLLILVLAVYTFFSILPHIFTLNFFKHKFRKTKELQDILVNILLEIK</sequence>
<name>A0A1K1ML71_9FLAO</name>
<evidence type="ECO:0000313" key="2">
    <source>
        <dbReference type="EMBL" id="SFW23827.1"/>
    </source>
</evidence>
<feature type="transmembrane region" description="Helical" evidence="1">
    <location>
        <begin position="202"/>
        <end position="228"/>
    </location>
</feature>
<accession>A0A1K1ML71</accession>
<protein>
    <submittedName>
        <fullName evidence="2">Uncharacterized protein</fullName>
    </submittedName>
</protein>